<name>A0A3R9QXF9_9CREN</name>
<dbReference type="InterPro" id="IPR036052">
    <property type="entry name" value="TrpB-like_PALP_sf"/>
</dbReference>
<dbReference type="PANTHER" id="PTHR48078">
    <property type="entry name" value="THREONINE DEHYDRATASE, MITOCHONDRIAL-RELATED"/>
    <property type="match status" value="1"/>
</dbReference>
<keyword evidence="3" id="KW-0456">Lyase</keyword>
<comment type="cofactor">
    <cofactor evidence="1">
        <name>pyridoxal 5'-phosphate</name>
        <dbReference type="ChEBI" id="CHEBI:597326"/>
    </cofactor>
</comment>
<dbReference type="GO" id="GO:0009097">
    <property type="term" value="P:isoleucine biosynthetic process"/>
    <property type="evidence" value="ECO:0007669"/>
    <property type="project" value="TreeGrafter"/>
</dbReference>
<accession>A0A3R9QXF9</accession>
<dbReference type="Gene3D" id="3.40.50.1100">
    <property type="match status" value="2"/>
</dbReference>
<dbReference type="SUPFAM" id="SSF53686">
    <property type="entry name" value="Tryptophan synthase beta subunit-like PLP-dependent enzymes"/>
    <property type="match status" value="1"/>
</dbReference>
<evidence type="ECO:0000313" key="6">
    <source>
        <dbReference type="Proteomes" id="UP000278149"/>
    </source>
</evidence>
<proteinExistence type="predicted"/>
<dbReference type="NCBIfam" id="NF005035">
    <property type="entry name" value="PRK06450.1"/>
    <property type="match status" value="1"/>
</dbReference>
<dbReference type="Pfam" id="PF00291">
    <property type="entry name" value="PALP"/>
    <property type="match status" value="1"/>
</dbReference>
<comment type="caution">
    <text evidence="5">The sequence shown here is derived from an EMBL/GenBank/DDBJ whole genome shotgun (WGS) entry which is preliminary data.</text>
</comment>
<dbReference type="GO" id="GO:0006567">
    <property type="term" value="P:L-threonine catabolic process"/>
    <property type="evidence" value="ECO:0007669"/>
    <property type="project" value="TreeGrafter"/>
</dbReference>
<gene>
    <name evidence="5" type="ORF">D9Q81_09395</name>
</gene>
<evidence type="ECO:0000256" key="2">
    <source>
        <dbReference type="ARBA" id="ARBA00022898"/>
    </source>
</evidence>
<feature type="domain" description="Tryptophan synthase beta chain-like PALP" evidence="4">
    <location>
        <begin position="61"/>
        <end position="347"/>
    </location>
</feature>
<evidence type="ECO:0000259" key="4">
    <source>
        <dbReference type="Pfam" id="PF00291"/>
    </source>
</evidence>
<dbReference type="PANTHER" id="PTHR48078:SF6">
    <property type="entry name" value="L-THREONINE DEHYDRATASE CATABOLIC TDCB"/>
    <property type="match status" value="1"/>
</dbReference>
<dbReference type="InterPro" id="IPR050147">
    <property type="entry name" value="Ser/Thr_Dehydratase"/>
</dbReference>
<dbReference type="GO" id="GO:0006565">
    <property type="term" value="P:L-serine catabolic process"/>
    <property type="evidence" value="ECO:0007669"/>
    <property type="project" value="TreeGrafter"/>
</dbReference>
<dbReference type="InterPro" id="IPR001926">
    <property type="entry name" value="TrpB-like_PALP"/>
</dbReference>
<dbReference type="AlphaFoldDB" id="A0A3R9QXF9"/>
<dbReference type="GO" id="GO:0004794">
    <property type="term" value="F:threonine deaminase activity"/>
    <property type="evidence" value="ECO:0007669"/>
    <property type="project" value="TreeGrafter"/>
</dbReference>
<evidence type="ECO:0000256" key="3">
    <source>
        <dbReference type="ARBA" id="ARBA00023239"/>
    </source>
</evidence>
<dbReference type="EMBL" id="RCOR01000050">
    <property type="protein sequence ID" value="RSN67082.1"/>
    <property type="molecule type" value="Genomic_DNA"/>
</dbReference>
<evidence type="ECO:0000256" key="1">
    <source>
        <dbReference type="ARBA" id="ARBA00001933"/>
    </source>
</evidence>
<sequence length="353" mass="39399">MYTARCRSCGYETSDPLEFRCKCGSPLELILDFHFERELIEREEQTIWRYRKFFPHAEERVSLGEGWTPIIKGKDAYFKLDFLNPTGSFKDRGSSILLSTLAGRVRSGYISEDSSGNAGASVAAYSAASGIRARIYVPSTASGPKVEQIKAYGAEIIRVEGRRDEVTAEAMAHEEGKFYVGHVYHPIYWDAMRTVAYEIAEQFNWRPPKYIFLPVSAGTLLLGTLRGFKHLLDSGEIDEMPFVVACQTKLISPLYHKLKGLTYSPPKVVKSVADALISPNPPLLNMMVEEMRGVGDAEIVEEEEIIEAHRELALQGLYVEPSSAVAYAAYKKWLGKVDGPSLVILTGMGLKVR</sequence>
<dbReference type="RefSeq" id="WP_125743058.1">
    <property type="nucleotide sequence ID" value="NZ_RCOR01000050.1"/>
</dbReference>
<evidence type="ECO:0000313" key="5">
    <source>
        <dbReference type="EMBL" id="RSN67082.1"/>
    </source>
</evidence>
<keyword evidence="2" id="KW-0663">Pyridoxal phosphate</keyword>
<reference evidence="5 6" key="1">
    <citation type="submission" date="2018-10" db="EMBL/GenBank/DDBJ databases">
        <title>Co-occurring genomic capacity for anaerobic methane metabolism and dissimilatory sulfite reduction discovered in the Korarchaeota.</title>
        <authorList>
            <person name="Mckay L.J."/>
            <person name="Dlakic M."/>
            <person name="Fields M.W."/>
            <person name="Delmont T.O."/>
            <person name="Eren A.M."/>
            <person name="Jay Z.J."/>
            <person name="Klingelsmith K.B."/>
            <person name="Rusch D.B."/>
            <person name="Inskeep W.P."/>
        </authorList>
    </citation>
    <scope>NUCLEOTIDE SEQUENCE [LARGE SCALE GENOMIC DNA]</scope>
    <source>
        <strain evidence="5 6">WS</strain>
    </source>
</reference>
<dbReference type="GO" id="GO:0003941">
    <property type="term" value="F:L-serine ammonia-lyase activity"/>
    <property type="evidence" value="ECO:0007669"/>
    <property type="project" value="TreeGrafter"/>
</dbReference>
<organism evidence="5 6">
    <name type="scientific">Candidatus Korarchaeum cryptofilum</name>
    <dbReference type="NCBI Taxonomy" id="498846"/>
    <lineage>
        <taxon>Archaea</taxon>
        <taxon>Thermoproteota</taxon>
        <taxon>Candidatus Korarchaeia</taxon>
        <taxon>Candidatus Korarchaeales</taxon>
        <taxon>Candidatus Korarchaeaceae</taxon>
        <taxon>Candidatus Korarchaeum</taxon>
    </lineage>
</organism>
<protein>
    <submittedName>
        <fullName evidence="5">Pyridoxal-phosphate dependent enzyme</fullName>
    </submittedName>
</protein>
<dbReference type="Proteomes" id="UP000278149">
    <property type="component" value="Unassembled WGS sequence"/>
</dbReference>